<evidence type="ECO:0000256" key="1">
    <source>
        <dbReference type="SAM" id="MobiDB-lite"/>
    </source>
</evidence>
<dbReference type="Proteomes" id="UP001050691">
    <property type="component" value="Unassembled WGS sequence"/>
</dbReference>
<accession>A0AAV5AG85</accession>
<feature type="region of interest" description="Disordered" evidence="1">
    <location>
        <begin position="83"/>
        <end position="107"/>
    </location>
</feature>
<dbReference type="Gene3D" id="3.30.160.60">
    <property type="entry name" value="Classic Zinc Finger"/>
    <property type="match status" value="1"/>
</dbReference>
<evidence type="ECO:0000313" key="3">
    <source>
        <dbReference type="Proteomes" id="UP001050691"/>
    </source>
</evidence>
<reference evidence="2" key="1">
    <citation type="submission" date="2021-10" db="EMBL/GenBank/DDBJ databases">
        <title>De novo Genome Assembly of Clathrus columnatus (Basidiomycota, Fungi) Using Illumina and Nanopore Sequence Data.</title>
        <authorList>
            <person name="Ogiso-Tanaka E."/>
            <person name="Itagaki H."/>
            <person name="Hosoya T."/>
            <person name="Hosaka K."/>
        </authorList>
    </citation>
    <scope>NUCLEOTIDE SEQUENCE</scope>
    <source>
        <strain evidence="2">MO-923</strain>
    </source>
</reference>
<sequence length="329" mass="36328">MTHSVTYNYNDDTFPYASGSISDRAVNQFLQPAGRESYMQEVVIDRRNENNSATLIPIRDDNVDVNGNCCHSNTYCDSILDHGHGPSSSSSASNAVPRSSGNIISYGTDPNNVIENILSSSTQNSDRGSPASSDGQQVLSTNYELYNPQPSNFNHTTFTSTPPSYEPSPITTTTTTTTTNPNSEFAIGDTGTSNSPTGPDRPRQHLWIQRAPIIPARTLNGHVTDVYNDGVITFFCAWPGCTHLMGFAHKAQVITHVRSAHLQEKPYVCTTCNTTFARKQDAKRHVVSLNRELLDRVPDPSSRFRFRTKKGVLLPNYYYSKNPRSTGKP</sequence>
<comment type="caution">
    <text evidence="2">The sequence shown here is derived from an EMBL/GenBank/DDBJ whole genome shotgun (WGS) entry which is preliminary data.</text>
</comment>
<protein>
    <recommendedName>
        <fullName evidence="4">C2H2-type domain-containing protein</fullName>
    </recommendedName>
</protein>
<dbReference type="InterPro" id="IPR036236">
    <property type="entry name" value="Znf_C2H2_sf"/>
</dbReference>
<feature type="compositionally biased region" description="Low complexity" evidence="1">
    <location>
        <begin position="156"/>
        <end position="181"/>
    </location>
</feature>
<feature type="compositionally biased region" description="Low complexity" evidence="1">
    <location>
        <begin position="86"/>
        <end position="100"/>
    </location>
</feature>
<feature type="region of interest" description="Disordered" evidence="1">
    <location>
        <begin position="145"/>
        <end position="199"/>
    </location>
</feature>
<organism evidence="2 3">
    <name type="scientific">Clathrus columnatus</name>
    <dbReference type="NCBI Taxonomy" id="1419009"/>
    <lineage>
        <taxon>Eukaryota</taxon>
        <taxon>Fungi</taxon>
        <taxon>Dikarya</taxon>
        <taxon>Basidiomycota</taxon>
        <taxon>Agaricomycotina</taxon>
        <taxon>Agaricomycetes</taxon>
        <taxon>Phallomycetidae</taxon>
        <taxon>Phallales</taxon>
        <taxon>Clathraceae</taxon>
        <taxon>Clathrus</taxon>
    </lineage>
</organism>
<feature type="compositionally biased region" description="Polar residues" evidence="1">
    <location>
        <begin position="145"/>
        <end position="155"/>
    </location>
</feature>
<evidence type="ECO:0008006" key="4">
    <source>
        <dbReference type="Google" id="ProtNLM"/>
    </source>
</evidence>
<keyword evidence="3" id="KW-1185">Reference proteome</keyword>
<name>A0AAV5AG85_9AGAM</name>
<dbReference type="AlphaFoldDB" id="A0AAV5AG85"/>
<evidence type="ECO:0000313" key="2">
    <source>
        <dbReference type="EMBL" id="GJJ11683.1"/>
    </source>
</evidence>
<gene>
    <name evidence="2" type="ORF">Clacol_005919</name>
</gene>
<dbReference type="SUPFAM" id="SSF57667">
    <property type="entry name" value="beta-beta-alpha zinc fingers"/>
    <property type="match status" value="1"/>
</dbReference>
<proteinExistence type="predicted"/>
<dbReference type="EMBL" id="BPWL01000006">
    <property type="protein sequence ID" value="GJJ11683.1"/>
    <property type="molecule type" value="Genomic_DNA"/>
</dbReference>